<keyword evidence="5" id="KW-0547">Nucleotide-binding</keyword>
<dbReference type="Pfam" id="PF00587">
    <property type="entry name" value="tRNA-synt_2b"/>
    <property type="match status" value="1"/>
</dbReference>
<dbReference type="InterPro" id="IPR024344">
    <property type="entry name" value="MDMPI_metal-binding"/>
</dbReference>
<sequence length="641" mass="72120">MRLEVADWLDTLGDDELDHPSLCDGWRVRDVAGHLAQAVSVSVPAMFWQVARSGFSPHRANTVFARRLGADRPQDRIREHAAARLDLPFVGVHGQLVDLGVHGADMRVPLGVDRPPPVECAAEMLRFLDGGATGFVARKRVAGLRVEASDAEVAWGSGAELRGTAYDLVLALSSPAVAKKPPSALDNVVNLAKRRGFVFPAGEIYGGTRSAWDYGPLGVELKENIKRQWWRFMVTSREDVVGLDSSVILPTRTWEASGHLETFTDPLTECQSCHKRYRADHMQEDYATKKGIDDPDSVDLDLIACPNCGTRGAWTEPRNFQMMLKTHLGVVEDDSGIHYLRPETAQGIFLDFQNVLTSTRKKPPFGIAQIGKSFRNEITPGNFIFRTREFEQMEMEFFCKPGEDEELHQYWIDERTRWYTDLGIDPANLRHYEHPAEKLSHYSKRTVDIEYRFGFSGRDFEELEGIANRTDFDLKQHSEHSGQDLSYFDQASGERYLPYVIEPAAGLTRSLMAFLVDAWTEDEAPNTKGGVDVRTVLRLDPRLAPVKVAVLPLSRNADLTPKAKDLAQQLRGAWNVEFDDSGAIGRRYRRQDEIGTPFCVTVDFDTLDDHAVTVRERDTMSQERVALDQVQGWLAQRLVGC</sequence>
<dbReference type="GO" id="GO:0005737">
    <property type="term" value="C:cytoplasm"/>
    <property type="evidence" value="ECO:0007669"/>
    <property type="project" value="InterPro"/>
</dbReference>
<dbReference type="InterPro" id="IPR022961">
    <property type="entry name" value="Gly_tRNA_ligase_bac"/>
</dbReference>
<keyword evidence="6" id="KW-0067">ATP-binding</keyword>
<dbReference type="InterPro" id="IPR004154">
    <property type="entry name" value="Anticodon-bd"/>
</dbReference>
<feature type="domain" description="Aminoacyl-transfer RNA synthetases class-II family profile" evidence="9">
    <location>
        <begin position="186"/>
        <end position="545"/>
    </location>
</feature>
<dbReference type="SUPFAM" id="SSF52954">
    <property type="entry name" value="Class II aaRS ABD-related"/>
    <property type="match status" value="1"/>
</dbReference>
<dbReference type="InterPro" id="IPR002315">
    <property type="entry name" value="tRNA-synt_gly"/>
</dbReference>
<dbReference type="InterPro" id="IPR002314">
    <property type="entry name" value="aa-tRNA-synt_IIb"/>
</dbReference>
<evidence type="ECO:0000256" key="7">
    <source>
        <dbReference type="ARBA" id="ARBA00022917"/>
    </source>
</evidence>
<dbReference type="CDD" id="cd00858">
    <property type="entry name" value="GlyRS_anticodon"/>
    <property type="match status" value="1"/>
</dbReference>
<dbReference type="InterPro" id="IPR027031">
    <property type="entry name" value="Gly-tRNA_synthase/POLG2"/>
</dbReference>
<dbReference type="Proteomes" id="UP001151287">
    <property type="component" value="Unassembled WGS sequence"/>
</dbReference>
<comment type="caution">
    <text evidence="10">The sequence shown here is derived from an EMBL/GenBank/DDBJ whole genome shotgun (WGS) entry which is preliminary data.</text>
</comment>
<reference evidence="10" key="1">
    <citation type="journal article" date="2022" name="Cell">
        <title>Repeat-based holocentromeres influence genome architecture and karyotype evolution.</title>
        <authorList>
            <person name="Hofstatter P.G."/>
            <person name="Thangavel G."/>
            <person name="Lux T."/>
            <person name="Neumann P."/>
            <person name="Vondrak T."/>
            <person name="Novak P."/>
            <person name="Zhang M."/>
            <person name="Costa L."/>
            <person name="Castellani M."/>
            <person name="Scott A."/>
            <person name="Toegelov H."/>
            <person name="Fuchs J."/>
            <person name="Mata-Sucre Y."/>
            <person name="Dias Y."/>
            <person name="Vanzela A.L.L."/>
            <person name="Huettel B."/>
            <person name="Almeida C.C.S."/>
            <person name="Simkova H."/>
            <person name="Souza G."/>
            <person name="Pedrosa-Harand A."/>
            <person name="Macas J."/>
            <person name="Mayer K.F.X."/>
            <person name="Houben A."/>
            <person name="Marques A."/>
        </authorList>
    </citation>
    <scope>NUCLEOTIDE SEQUENCE</scope>
    <source>
        <strain evidence="10">RhyBre1mFocal</strain>
    </source>
</reference>
<dbReference type="Pfam" id="PF03129">
    <property type="entry name" value="HGTP_anticodon"/>
    <property type="match status" value="1"/>
</dbReference>
<evidence type="ECO:0000256" key="3">
    <source>
        <dbReference type="ARBA" id="ARBA00022490"/>
    </source>
</evidence>
<dbReference type="EMBL" id="JAMQYH010000041">
    <property type="protein sequence ID" value="KAJ1684207.1"/>
    <property type="molecule type" value="Genomic_DNA"/>
</dbReference>
<evidence type="ECO:0000259" key="9">
    <source>
        <dbReference type="PROSITE" id="PS50862"/>
    </source>
</evidence>
<name>A0A9P9Z9Q9_9POAL</name>
<dbReference type="InterPro" id="IPR036621">
    <property type="entry name" value="Anticodon-bd_dom_sf"/>
</dbReference>
<dbReference type="InterPro" id="IPR017517">
    <property type="entry name" value="Maleyloyr_isom"/>
</dbReference>
<dbReference type="GO" id="GO:0006426">
    <property type="term" value="P:glycyl-tRNA aminoacylation"/>
    <property type="evidence" value="ECO:0007669"/>
    <property type="project" value="InterPro"/>
</dbReference>
<keyword evidence="7" id="KW-0648">Protein biosynthesis</keyword>
<evidence type="ECO:0000256" key="4">
    <source>
        <dbReference type="ARBA" id="ARBA00022598"/>
    </source>
</evidence>
<dbReference type="Gene3D" id="3.30.930.10">
    <property type="entry name" value="Bira Bifunctional Protein, Domain 2"/>
    <property type="match status" value="1"/>
</dbReference>
<dbReference type="GO" id="GO:0044281">
    <property type="term" value="P:small molecule metabolic process"/>
    <property type="evidence" value="ECO:0007669"/>
    <property type="project" value="UniProtKB-ARBA"/>
</dbReference>
<evidence type="ECO:0000256" key="6">
    <source>
        <dbReference type="ARBA" id="ARBA00022840"/>
    </source>
</evidence>
<dbReference type="EC" id="6.1.1.14" evidence="2"/>
<evidence type="ECO:0000256" key="1">
    <source>
        <dbReference type="ARBA" id="ARBA00008226"/>
    </source>
</evidence>
<dbReference type="InterPro" id="IPR034660">
    <property type="entry name" value="DinB/YfiT-like"/>
</dbReference>
<comment type="similarity">
    <text evidence="1">Belongs to the class-II aminoacyl-tRNA synthetase family.</text>
</comment>
<dbReference type="NCBIfam" id="TIGR03083">
    <property type="entry name" value="maleylpyruvate isomerase family mycothiol-dependent enzyme"/>
    <property type="match status" value="1"/>
</dbReference>
<evidence type="ECO:0000313" key="10">
    <source>
        <dbReference type="EMBL" id="KAJ1684207.1"/>
    </source>
</evidence>
<evidence type="ECO:0000256" key="2">
    <source>
        <dbReference type="ARBA" id="ARBA00012829"/>
    </source>
</evidence>
<dbReference type="FunFam" id="3.40.50.800:FF:000002">
    <property type="entry name" value="Glycine--tRNA ligase"/>
    <property type="match status" value="1"/>
</dbReference>
<dbReference type="Pfam" id="PF11716">
    <property type="entry name" value="MDMPI_N"/>
    <property type="match status" value="1"/>
</dbReference>
<evidence type="ECO:0000256" key="8">
    <source>
        <dbReference type="ARBA" id="ARBA00023146"/>
    </source>
</evidence>
<dbReference type="CDD" id="cd00774">
    <property type="entry name" value="GlyRS-like_core"/>
    <property type="match status" value="1"/>
</dbReference>
<keyword evidence="3" id="KW-0963">Cytoplasm</keyword>
<dbReference type="GO" id="GO:0005524">
    <property type="term" value="F:ATP binding"/>
    <property type="evidence" value="ECO:0007669"/>
    <property type="project" value="UniProtKB-KW"/>
</dbReference>
<dbReference type="SUPFAM" id="SSF109854">
    <property type="entry name" value="DinB/YfiT-like putative metalloenzymes"/>
    <property type="match status" value="1"/>
</dbReference>
<organism evidence="10 11">
    <name type="scientific">Rhynchospora breviuscula</name>
    <dbReference type="NCBI Taxonomy" id="2022672"/>
    <lineage>
        <taxon>Eukaryota</taxon>
        <taxon>Viridiplantae</taxon>
        <taxon>Streptophyta</taxon>
        <taxon>Embryophyta</taxon>
        <taxon>Tracheophyta</taxon>
        <taxon>Spermatophyta</taxon>
        <taxon>Magnoliopsida</taxon>
        <taxon>Liliopsida</taxon>
        <taxon>Poales</taxon>
        <taxon>Cyperaceae</taxon>
        <taxon>Cyperoideae</taxon>
        <taxon>Rhynchosporeae</taxon>
        <taxon>Rhynchospora</taxon>
    </lineage>
</organism>
<proteinExistence type="inferred from homology"/>
<dbReference type="AlphaFoldDB" id="A0A9P9Z9Q9"/>
<dbReference type="NCBIfam" id="NF003211">
    <property type="entry name" value="PRK04173.1"/>
    <property type="match status" value="1"/>
</dbReference>
<evidence type="ECO:0000313" key="11">
    <source>
        <dbReference type="Proteomes" id="UP001151287"/>
    </source>
</evidence>
<dbReference type="GO" id="GO:0004820">
    <property type="term" value="F:glycine-tRNA ligase activity"/>
    <property type="evidence" value="ECO:0007669"/>
    <property type="project" value="UniProtKB-EC"/>
</dbReference>
<evidence type="ECO:0000256" key="5">
    <source>
        <dbReference type="ARBA" id="ARBA00022741"/>
    </source>
</evidence>
<keyword evidence="8" id="KW-0030">Aminoacyl-tRNA synthetase</keyword>
<dbReference type="Gene3D" id="1.20.120.450">
    <property type="entry name" value="dinb family like domain"/>
    <property type="match status" value="1"/>
</dbReference>
<dbReference type="PANTHER" id="PTHR10745:SF8">
    <property type="entry name" value="DNA POLYMERASE SUBUNIT GAMMA-2, MITOCHONDRIAL"/>
    <property type="match status" value="1"/>
</dbReference>
<dbReference type="PANTHER" id="PTHR10745">
    <property type="entry name" value="GLYCYL-TRNA SYNTHETASE/DNA POLYMERASE SUBUNIT GAMMA-2"/>
    <property type="match status" value="1"/>
</dbReference>
<dbReference type="NCBIfam" id="TIGR00389">
    <property type="entry name" value="glyS_dimeric"/>
    <property type="match status" value="1"/>
</dbReference>
<dbReference type="HAMAP" id="MF_00253_B">
    <property type="entry name" value="Gly_tRNA_synth_B"/>
    <property type="match status" value="1"/>
</dbReference>
<dbReference type="InterPro" id="IPR033731">
    <property type="entry name" value="GlyRS-like_core"/>
</dbReference>
<dbReference type="GO" id="GO:0046872">
    <property type="term" value="F:metal ion binding"/>
    <property type="evidence" value="ECO:0007669"/>
    <property type="project" value="InterPro"/>
</dbReference>
<accession>A0A9P9Z9Q9</accession>
<dbReference type="PRINTS" id="PR01043">
    <property type="entry name" value="TRNASYNTHGLY"/>
</dbReference>
<dbReference type="OrthoDB" id="57698at2759"/>
<keyword evidence="11" id="KW-1185">Reference proteome</keyword>
<dbReference type="InterPro" id="IPR006195">
    <property type="entry name" value="aa-tRNA-synth_II"/>
</dbReference>
<protein>
    <recommendedName>
        <fullName evidence="2">glycine--tRNA ligase</fullName>
        <ecNumber evidence="2">6.1.1.14</ecNumber>
    </recommendedName>
</protein>
<dbReference type="Gene3D" id="3.40.50.800">
    <property type="entry name" value="Anticodon-binding domain"/>
    <property type="match status" value="1"/>
</dbReference>
<dbReference type="PROSITE" id="PS50862">
    <property type="entry name" value="AA_TRNA_LIGASE_II"/>
    <property type="match status" value="1"/>
</dbReference>
<keyword evidence="4" id="KW-0436">Ligase</keyword>
<gene>
    <name evidence="10" type="ORF">LUZ63_020500</name>
</gene>
<dbReference type="InterPro" id="IPR045864">
    <property type="entry name" value="aa-tRNA-synth_II/BPL/LPL"/>
</dbReference>
<dbReference type="SUPFAM" id="SSF55681">
    <property type="entry name" value="Class II aaRS and biotin synthetases"/>
    <property type="match status" value="1"/>
</dbReference>